<reference evidence="1" key="1">
    <citation type="submission" date="2021-06" db="EMBL/GenBank/DDBJ databases">
        <title>Comparative genomics, transcriptomics and evolutionary studies reveal genomic signatures of adaptation to plant cell wall in hemibiotrophic fungi.</title>
        <authorList>
            <consortium name="DOE Joint Genome Institute"/>
            <person name="Baroncelli R."/>
            <person name="Diaz J.F."/>
            <person name="Benocci T."/>
            <person name="Peng M."/>
            <person name="Battaglia E."/>
            <person name="Haridas S."/>
            <person name="Andreopoulos W."/>
            <person name="Labutti K."/>
            <person name="Pangilinan J."/>
            <person name="Floch G.L."/>
            <person name="Makela M.R."/>
            <person name="Henrissat B."/>
            <person name="Grigoriev I.V."/>
            <person name="Crouch J.A."/>
            <person name="De Vries R.P."/>
            <person name="Sukno S.A."/>
            <person name="Thon M.R."/>
        </authorList>
    </citation>
    <scope>NUCLEOTIDE SEQUENCE</scope>
    <source>
        <strain evidence="1">MAFF235873</strain>
    </source>
</reference>
<evidence type="ECO:0000313" key="2">
    <source>
        <dbReference type="Proteomes" id="UP001232148"/>
    </source>
</evidence>
<protein>
    <submittedName>
        <fullName evidence="1">Uncharacterized protein</fullName>
    </submittedName>
</protein>
<keyword evidence="2" id="KW-1185">Reference proteome</keyword>
<dbReference type="AlphaFoldDB" id="A0AAD9HEB8"/>
<name>A0AAD9HEB8_9PEZI</name>
<accession>A0AAD9HEB8</accession>
<gene>
    <name evidence="1" type="ORF">LX32DRAFT_18837</name>
</gene>
<comment type="caution">
    <text evidence="1">The sequence shown here is derived from an EMBL/GenBank/DDBJ whole genome shotgun (WGS) entry which is preliminary data.</text>
</comment>
<organism evidence="1 2">
    <name type="scientific">Colletotrichum zoysiae</name>
    <dbReference type="NCBI Taxonomy" id="1216348"/>
    <lineage>
        <taxon>Eukaryota</taxon>
        <taxon>Fungi</taxon>
        <taxon>Dikarya</taxon>
        <taxon>Ascomycota</taxon>
        <taxon>Pezizomycotina</taxon>
        <taxon>Sordariomycetes</taxon>
        <taxon>Hypocreomycetidae</taxon>
        <taxon>Glomerellales</taxon>
        <taxon>Glomerellaceae</taxon>
        <taxon>Colletotrichum</taxon>
        <taxon>Colletotrichum graminicola species complex</taxon>
    </lineage>
</organism>
<proteinExistence type="predicted"/>
<sequence length="165" mass="17778">MRPVPCQSISCPTFPRPRVSWPRVVSFVRVTLGPNTSFFSDSKTNSNWHVQIGGGGRRLSKSGALLASSPLPPLGESTMDRSLHGYSGAGNKKYTIPQLDPRGGRGRVPALGMACSFHVRSSARRSVSRTCICETCSGSQVDFNPPPSTLPVRDRRKAQLVAVLA</sequence>
<evidence type="ECO:0000313" key="1">
    <source>
        <dbReference type="EMBL" id="KAK2026514.1"/>
    </source>
</evidence>
<dbReference type="Proteomes" id="UP001232148">
    <property type="component" value="Unassembled WGS sequence"/>
</dbReference>
<dbReference type="EMBL" id="MU842913">
    <property type="protein sequence ID" value="KAK2026514.1"/>
    <property type="molecule type" value="Genomic_DNA"/>
</dbReference>